<evidence type="ECO:0000313" key="4">
    <source>
        <dbReference type="EnsemblPlants" id="Kaladp0964s0023.2.v1.1"/>
    </source>
</evidence>
<evidence type="ECO:0000259" key="2">
    <source>
        <dbReference type="Pfam" id="PF04782"/>
    </source>
</evidence>
<dbReference type="EnsemblPlants" id="Kaladp0964s0023.2.v1.1">
    <property type="protein sequence ID" value="Kaladp0964s0023.2.v1.1"/>
    <property type="gene ID" value="Kaladp0964s0023.v1.1"/>
</dbReference>
<sequence length="747" mass="83343">MGNSTSRVDEDKALVLCRERKRYVKYALDGRCCLADTHVNYVRSLQRVGIALGKFVEPTEAPVGSSMYTSTNATPEPPLLIGKSPSRFSFSTPSRSQRMDATDTVLPSPSPPSQGRFQANHMMFRGPFSKKVEEKLPVPVSGTITSSSLPHFTPVDQHGSYSNEAPAHVLETPPWDYFGLFHPIDDQFATQDGREDERSPENADVMHHYKEDVGTPELEGDRKHHPSHGVETSDDSEDEFDEPSADTLVRSFTNLNNAPNHVATPTSPAINSARSVDSQVEYINEEKKVTPPISPLTAASSARSLNRDSKKAPVSEKTDGGNKIDPKDFYSSIKDIEYLFVKASEAGQEVPRMLEANKLNFRPIVPGKEDGSLASFVKACFSCGDEPHQIPEEEPAQNEVMYLTWHRTASSRSSSSRTPIGNASYPADIHCMNSGSHASTLDRLYAWERKLYDEVKASELVRSAYDAKCELLKHLQSRGTANTKIDKTRALVKDLYSRIGVAIERIESISKKIEEIRDNELQPQLEELIDGLTRMWEVMLQCHKLQYHIISNALSNGSNRISLQSESRRQITINLEDELTYLSSSFAKWIAAHKSYLKAIDGWLLKCVPPQKSSARRRKRAPPSIRNFGPPIYTTCGRWLERLDQLPTKEVADSIKGLAAETSRLLPKHEKSKGNNLGESSASLLNGSIDAASEDWVSAFDRFRSGLVGFLGQMNRYAEYSVEMYKDIDKAIAQVKALHQQHSNPQS</sequence>
<dbReference type="PANTHER" id="PTHR21450:SF6">
    <property type="entry name" value="EXPRESSED PROTEIN"/>
    <property type="match status" value="1"/>
</dbReference>
<feature type="region of interest" description="Disordered" evidence="1">
    <location>
        <begin position="64"/>
        <end position="117"/>
    </location>
</feature>
<feature type="region of interest" description="Disordered" evidence="1">
    <location>
        <begin position="214"/>
        <end position="244"/>
    </location>
</feature>
<feature type="region of interest" description="Disordered" evidence="1">
    <location>
        <begin position="146"/>
        <end position="167"/>
    </location>
</feature>
<dbReference type="Gramene" id="Kaladp0964s0023.1.v1.1">
    <property type="protein sequence ID" value="Kaladp0964s0023.1.v1.1"/>
    <property type="gene ID" value="Kaladp0964s0023.v1.1"/>
</dbReference>
<keyword evidence="5" id="KW-1185">Reference proteome</keyword>
<dbReference type="EnsemblPlants" id="Kaladp0964s0023.1.v1.1">
    <property type="protein sequence ID" value="Kaladp0964s0023.1.v1.1"/>
    <property type="gene ID" value="Kaladp0964s0023.v1.1"/>
</dbReference>
<dbReference type="InterPro" id="IPR006868">
    <property type="entry name" value="DUF630"/>
</dbReference>
<feature type="compositionally biased region" description="Low complexity" evidence="1">
    <location>
        <begin position="84"/>
        <end position="96"/>
    </location>
</feature>
<evidence type="ECO:0000259" key="3">
    <source>
        <dbReference type="Pfam" id="PF04783"/>
    </source>
</evidence>
<proteinExistence type="predicted"/>
<dbReference type="Gramene" id="Kaladp0964s0023.2.v1.1">
    <property type="protein sequence ID" value="Kaladp0964s0023.2.v1.1"/>
    <property type="gene ID" value="Kaladp0964s0023.v1.1"/>
</dbReference>
<dbReference type="OMA" id="TPQWDFF"/>
<feature type="compositionally biased region" description="Acidic residues" evidence="1">
    <location>
        <begin position="232"/>
        <end position="244"/>
    </location>
</feature>
<feature type="domain" description="DUF632" evidence="2">
    <location>
        <begin position="330"/>
        <end position="661"/>
    </location>
</feature>
<dbReference type="Proteomes" id="UP000594263">
    <property type="component" value="Unplaced"/>
</dbReference>
<organism evidence="4 5">
    <name type="scientific">Kalanchoe fedtschenkoi</name>
    <name type="common">Lavender scallops</name>
    <name type="synonym">South American air plant</name>
    <dbReference type="NCBI Taxonomy" id="63787"/>
    <lineage>
        <taxon>Eukaryota</taxon>
        <taxon>Viridiplantae</taxon>
        <taxon>Streptophyta</taxon>
        <taxon>Embryophyta</taxon>
        <taxon>Tracheophyta</taxon>
        <taxon>Spermatophyta</taxon>
        <taxon>Magnoliopsida</taxon>
        <taxon>eudicotyledons</taxon>
        <taxon>Gunneridae</taxon>
        <taxon>Pentapetalae</taxon>
        <taxon>Saxifragales</taxon>
        <taxon>Crassulaceae</taxon>
        <taxon>Kalanchoe</taxon>
    </lineage>
</organism>
<feature type="compositionally biased region" description="Basic and acidic residues" evidence="1">
    <location>
        <begin position="305"/>
        <end position="323"/>
    </location>
</feature>
<evidence type="ECO:0000313" key="5">
    <source>
        <dbReference type="Proteomes" id="UP000594263"/>
    </source>
</evidence>
<dbReference type="AlphaFoldDB" id="A0A7N0VJ64"/>
<dbReference type="Pfam" id="PF04782">
    <property type="entry name" value="DUF632"/>
    <property type="match status" value="1"/>
</dbReference>
<evidence type="ECO:0008006" key="6">
    <source>
        <dbReference type="Google" id="ProtNLM"/>
    </source>
</evidence>
<reference evidence="4" key="1">
    <citation type="submission" date="2021-01" db="UniProtKB">
        <authorList>
            <consortium name="EnsemblPlants"/>
        </authorList>
    </citation>
    <scope>IDENTIFICATION</scope>
</reference>
<dbReference type="PANTHER" id="PTHR21450">
    <property type="entry name" value="PROTEIN ALTERED PHOSPHATE STARVATION RESPONSE 1"/>
    <property type="match status" value="1"/>
</dbReference>
<evidence type="ECO:0000256" key="1">
    <source>
        <dbReference type="SAM" id="MobiDB-lite"/>
    </source>
</evidence>
<feature type="domain" description="DUF630" evidence="3">
    <location>
        <begin position="1"/>
        <end position="57"/>
    </location>
</feature>
<name>A0A7N0VJ64_KALFE</name>
<feature type="region of interest" description="Disordered" evidence="1">
    <location>
        <begin position="286"/>
        <end position="323"/>
    </location>
</feature>
<dbReference type="InterPro" id="IPR006867">
    <property type="entry name" value="DUF632"/>
</dbReference>
<protein>
    <recommendedName>
        <fullName evidence="6">BZIP transcription factor</fullName>
    </recommendedName>
</protein>
<dbReference type="Pfam" id="PF04783">
    <property type="entry name" value="DUF630"/>
    <property type="match status" value="1"/>
</dbReference>
<accession>A0A7N0VJ64</accession>